<reference evidence="4" key="1">
    <citation type="submission" date="2020-05" db="EMBL/GenBank/DDBJ databases">
        <authorList>
            <person name="Chiriac C."/>
            <person name="Salcher M."/>
            <person name="Ghai R."/>
            <person name="Kavagutti S V."/>
        </authorList>
    </citation>
    <scope>NUCLEOTIDE SEQUENCE</scope>
</reference>
<evidence type="ECO:0000256" key="1">
    <source>
        <dbReference type="ARBA" id="ARBA00022691"/>
    </source>
</evidence>
<name>A0A6J6WGA3_9ZZZZ</name>
<evidence type="ECO:0000313" key="4">
    <source>
        <dbReference type="EMBL" id="CAB4782536.1"/>
    </source>
</evidence>
<proteinExistence type="inferred from homology"/>
<dbReference type="Pfam" id="PF01980">
    <property type="entry name" value="TrmO_N"/>
    <property type="match status" value="1"/>
</dbReference>
<dbReference type="SUPFAM" id="SSF118196">
    <property type="entry name" value="YaeB-like"/>
    <property type="match status" value="1"/>
</dbReference>
<protein>
    <submittedName>
        <fullName evidence="4">Unannotated protein</fullName>
    </submittedName>
</protein>
<evidence type="ECO:0000259" key="3">
    <source>
        <dbReference type="PROSITE" id="PS51668"/>
    </source>
</evidence>
<dbReference type="PANTHER" id="PTHR12818">
    <property type="entry name" value="TRNA (ADENINE(37)-N6)-METHYLTRANSFERASE"/>
    <property type="match status" value="1"/>
</dbReference>
<dbReference type="Gene3D" id="2.40.30.70">
    <property type="entry name" value="YaeB-like"/>
    <property type="match status" value="1"/>
</dbReference>
<sequence>MEFAVRPVAVVRNSRTEAIDDQWNSITSTIELLDGVPSTSLIGLDTFSHIELLFLADRASDVPPAPWSRRPRGNPEWPEVGIFAQRNKDRPNRLLSSIATIVNVRERAVVVTGLDAIDGTPVLDIKPVFTWSGPQGPLVTPQWSDDLGEIYF</sequence>
<dbReference type="EMBL" id="CAFAAB010000058">
    <property type="protein sequence ID" value="CAB4782536.1"/>
    <property type="molecule type" value="Genomic_DNA"/>
</dbReference>
<dbReference type="InterPro" id="IPR036414">
    <property type="entry name" value="YaeB_N_sf"/>
</dbReference>
<organism evidence="4">
    <name type="scientific">freshwater metagenome</name>
    <dbReference type="NCBI Taxonomy" id="449393"/>
    <lineage>
        <taxon>unclassified sequences</taxon>
        <taxon>metagenomes</taxon>
        <taxon>ecological metagenomes</taxon>
    </lineage>
</organism>
<dbReference type="InterPro" id="IPR040372">
    <property type="entry name" value="YaeB-like"/>
</dbReference>
<comment type="similarity">
    <text evidence="2">Belongs to the tRNA methyltransferase O family.</text>
</comment>
<evidence type="ECO:0000256" key="2">
    <source>
        <dbReference type="ARBA" id="ARBA00033753"/>
    </source>
</evidence>
<feature type="domain" description="TsaA-like" evidence="3">
    <location>
        <begin position="5"/>
        <end position="137"/>
    </location>
</feature>
<dbReference type="PROSITE" id="PS51668">
    <property type="entry name" value="TSAA_2"/>
    <property type="match status" value="1"/>
</dbReference>
<accession>A0A6J6WGA3</accession>
<dbReference type="AlphaFoldDB" id="A0A6J6WGA3"/>
<dbReference type="PANTHER" id="PTHR12818:SF0">
    <property type="entry name" value="TRNA (ADENINE(37)-N6)-METHYLTRANSFERASE"/>
    <property type="match status" value="1"/>
</dbReference>
<dbReference type="InterPro" id="IPR023370">
    <property type="entry name" value="TrmO-like_N"/>
</dbReference>
<dbReference type="InterPro" id="IPR036413">
    <property type="entry name" value="YaeB-like_sf"/>
</dbReference>
<keyword evidence="1" id="KW-0949">S-adenosyl-L-methionine</keyword>
<gene>
    <name evidence="4" type="ORF">UFOPK2958_00636</name>
</gene>